<dbReference type="AlphaFoldDB" id="A0AAX6HTT0"/>
<evidence type="ECO:0000313" key="2">
    <source>
        <dbReference type="EMBL" id="KAJ6843884.1"/>
    </source>
</evidence>
<feature type="compositionally biased region" description="Polar residues" evidence="1">
    <location>
        <begin position="120"/>
        <end position="140"/>
    </location>
</feature>
<gene>
    <name evidence="2" type="ORF">M6B38_116855</name>
</gene>
<feature type="region of interest" description="Disordered" evidence="1">
    <location>
        <begin position="1"/>
        <end position="140"/>
    </location>
</feature>
<evidence type="ECO:0000256" key="1">
    <source>
        <dbReference type="SAM" id="MobiDB-lite"/>
    </source>
</evidence>
<proteinExistence type="predicted"/>
<protein>
    <submittedName>
        <fullName evidence="2">Uncharacterized protein</fullName>
    </submittedName>
</protein>
<keyword evidence="3" id="KW-1185">Reference proteome</keyword>
<name>A0AAX6HTT0_IRIPA</name>
<feature type="compositionally biased region" description="Polar residues" evidence="1">
    <location>
        <begin position="9"/>
        <end position="25"/>
    </location>
</feature>
<sequence>MKQKFMQIGAQQQTRQRTSPFSLQSGHRLKPPATLSSSSSSATNTLQLPEQTSQGTNLMSPHASQHTPPAAFASAASHSSRAAASSPSSCIRLTSSAPPRYLPLANALGRLPPNPAPRISRSSSLKPQCIDTSLSSTLTP</sequence>
<evidence type="ECO:0000313" key="3">
    <source>
        <dbReference type="Proteomes" id="UP001140949"/>
    </source>
</evidence>
<reference evidence="2" key="2">
    <citation type="submission" date="2023-04" db="EMBL/GenBank/DDBJ databases">
        <authorList>
            <person name="Bruccoleri R.E."/>
            <person name="Oakeley E.J."/>
            <person name="Faust A.-M."/>
            <person name="Dessus-Babus S."/>
            <person name="Altorfer M."/>
            <person name="Burckhardt D."/>
            <person name="Oertli M."/>
            <person name="Naumann U."/>
            <person name="Petersen F."/>
            <person name="Wong J."/>
        </authorList>
    </citation>
    <scope>NUCLEOTIDE SEQUENCE</scope>
    <source>
        <strain evidence="2">GSM-AAB239-AS_SAM_17_03QT</strain>
        <tissue evidence="2">Leaf</tissue>
    </source>
</reference>
<comment type="caution">
    <text evidence="2">The sequence shown here is derived from an EMBL/GenBank/DDBJ whole genome shotgun (WGS) entry which is preliminary data.</text>
</comment>
<reference evidence="2" key="1">
    <citation type="journal article" date="2023" name="GigaByte">
        <title>Genome assembly of the bearded iris, Iris pallida Lam.</title>
        <authorList>
            <person name="Bruccoleri R.E."/>
            <person name="Oakeley E.J."/>
            <person name="Faust A.M.E."/>
            <person name="Altorfer M."/>
            <person name="Dessus-Babus S."/>
            <person name="Burckhardt D."/>
            <person name="Oertli M."/>
            <person name="Naumann U."/>
            <person name="Petersen F."/>
            <person name="Wong J."/>
        </authorList>
    </citation>
    <scope>NUCLEOTIDE SEQUENCE</scope>
    <source>
        <strain evidence="2">GSM-AAB239-AS_SAM_17_03QT</strain>
    </source>
</reference>
<accession>A0AAX6HTT0</accession>
<organism evidence="2 3">
    <name type="scientific">Iris pallida</name>
    <name type="common">Sweet iris</name>
    <dbReference type="NCBI Taxonomy" id="29817"/>
    <lineage>
        <taxon>Eukaryota</taxon>
        <taxon>Viridiplantae</taxon>
        <taxon>Streptophyta</taxon>
        <taxon>Embryophyta</taxon>
        <taxon>Tracheophyta</taxon>
        <taxon>Spermatophyta</taxon>
        <taxon>Magnoliopsida</taxon>
        <taxon>Liliopsida</taxon>
        <taxon>Asparagales</taxon>
        <taxon>Iridaceae</taxon>
        <taxon>Iridoideae</taxon>
        <taxon>Irideae</taxon>
        <taxon>Iris</taxon>
    </lineage>
</organism>
<feature type="compositionally biased region" description="Low complexity" evidence="1">
    <location>
        <begin position="68"/>
        <end position="89"/>
    </location>
</feature>
<feature type="compositionally biased region" description="Polar residues" evidence="1">
    <location>
        <begin position="42"/>
        <end position="67"/>
    </location>
</feature>
<dbReference type="EMBL" id="JANAVB010006833">
    <property type="protein sequence ID" value="KAJ6843884.1"/>
    <property type="molecule type" value="Genomic_DNA"/>
</dbReference>
<dbReference type="Proteomes" id="UP001140949">
    <property type="component" value="Unassembled WGS sequence"/>
</dbReference>